<dbReference type="EMBL" id="JRPD02000010">
    <property type="protein sequence ID" value="TLE00148.1"/>
    <property type="molecule type" value="Genomic_DNA"/>
</dbReference>
<dbReference type="GO" id="GO:0005524">
    <property type="term" value="F:ATP binding"/>
    <property type="evidence" value="ECO:0007669"/>
    <property type="project" value="UniProtKB-KW"/>
</dbReference>
<evidence type="ECO:0000313" key="12">
    <source>
        <dbReference type="EMBL" id="TLE00148.1"/>
    </source>
</evidence>
<dbReference type="GO" id="GO:0005886">
    <property type="term" value="C:plasma membrane"/>
    <property type="evidence" value="ECO:0007669"/>
    <property type="project" value="UniProtKB-SubCell"/>
</dbReference>
<keyword evidence="5" id="KW-0997">Cell inner membrane</keyword>
<dbReference type="PROSITE" id="PS00211">
    <property type="entry name" value="ABC_TRANSPORTER_1"/>
    <property type="match status" value="1"/>
</dbReference>
<dbReference type="SUPFAM" id="SSF52540">
    <property type="entry name" value="P-loop containing nucleoside triphosphate hydrolases"/>
    <property type="match status" value="1"/>
</dbReference>
<keyword evidence="14" id="KW-1185">Reference proteome</keyword>
<evidence type="ECO:0000256" key="6">
    <source>
        <dbReference type="ARBA" id="ARBA00022741"/>
    </source>
</evidence>
<keyword evidence="11" id="KW-0378">Hydrolase</keyword>
<keyword evidence="4" id="KW-1003">Cell membrane</keyword>
<dbReference type="AlphaFoldDB" id="A0A099TYE5"/>
<evidence type="ECO:0000256" key="2">
    <source>
        <dbReference type="ARBA" id="ARBA00005417"/>
    </source>
</evidence>
<dbReference type="InterPro" id="IPR003439">
    <property type="entry name" value="ABC_transporter-like_ATP-bd"/>
</dbReference>
<dbReference type="SMART" id="SM00382">
    <property type="entry name" value="AAA"/>
    <property type="match status" value="1"/>
</dbReference>
<evidence type="ECO:0000313" key="11">
    <source>
        <dbReference type="EMBL" id="STQ87046.1"/>
    </source>
</evidence>
<dbReference type="InterPro" id="IPR050388">
    <property type="entry name" value="ABC_Ni/Peptide_Import"/>
</dbReference>
<organism evidence="11 14">
    <name type="scientific">Helicobacter muridarum</name>
    <dbReference type="NCBI Taxonomy" id="216"/>
    <lineage>
        <taxon>Bacteria</taxon>
        <taxon>Pseudomonadati</taxon>
        <taxon>Campylobacterota</taxon>
        <taxon>Epsilonproteobacteria</taxon>
        <taxon>Campylobacterales</taxon>
        <taxon>Helicobacteraceae</taxon>
        <taxon>Helicobacter</taxon>
    </lineage>
</organism>
<evidence type="ECO:0000256" key="3">
    <source>
        <dbReference type="ARBA" id="ARBA00022448"/>
    </source>
</evidence>
<name>A0A099TYE5_9HELI</name>
<dbReference type="InterPro" id="IPR017871">
    <property type="entry name" value="ABC_transporter-like_CS"/>
</dbReference>
<evidence type="ECO:0000256" key="7">
    <source>
        <dbReference type="ARBA" id="ARBA00022840"/>
    </source>
</evidence>
<dbReference type="Pfam" id="PF00005">
    <property type="entry name" value="ABC_tran"/>
    <property type="match status" value="1"/>
</dbReference>
<comment type="similarity">
    <text evidence="2">Belongs to the ABC transporter superfamily.</text>
</comment>
<dbReference type="Proteomes" id="UP000029922">
    <property type="component" value="Unassembled WGS sequence"/>
</dbReference>
<evidence type="ECO:0000313" key="13">
    <source>
        <dbReference type="Proteomes" id="UP000029922"/>
    </source>
</evidence>
<evidence type="ECO:0000256" key="1">
    <source>
        <dbReference type="ARBA" id="ARBA00004417"/>
    </source>
</evidence>
<dbReference type="GO" id="GO:0016887">
    <property type="term" value="F:ATP hydrolysis activity"/>
    <property type="evidence" value="ECO:0007669"/>
    <property type="project" value="InterPro"/>
</dbReference>
<evidence type="ECO:0000256" key="8">
    <source>
        <dbReference type="ARBA" id="ARBA00022967"/>
    </source>
</evidence>
<dbReference type="PANTHER" id="PTHR43297:SF14">
    <property type="entry name" value="ATPASE AAA-TYPE CORE DOMAIN-CONTAINING PROTEIN"/>
    <property type="match status" value="1"/>
</dbReference>
<dbReference type="Proteomes" id="UP000255139">
    <property type="component" value="Unassembled WGS sequence"/>
</dbReference>
<keyword evidence="9" id="KW-0472">Membrane</keyword>
<gene>
    <name evidence="11" type="primary">nikCD_1</name>
    <name evidence="12" type="ORF">LS73_005525</name>
    <name evidence="11" type="ORF">NCTC12714_01858</name>
</gene>
<dbReference type="InterPro" id="IPR027417">
    <property type="entry name" value="P-loop_NTPase"/>
</dbReference>
<evidence type="ECO:0000256" key="4">
    <source>
        <dbReference type="ARBA" id="ARBA00022475"/>
    </source>
</evidence>
<dbReference type="STRING" id="216.LS73_01860"/>
<dbReference type="EC" id="3.6.3.-" evidence="11"/>
<sequence length="243" mass="26914">MTLAMQDVIVSTKDSNPLLHSISLEIAQGKTLVLLGASGSGKTLSLSVLQGIIPANLNLTSGRVLLNGELLDPINARGRIFASIMQNPRTCFNPLFSMKSHIKETLHAVKKPYRKEVVESTLNEAGLDPTILNRYSFELSGGMLQRVMIVIALLAEAKFILADEPTSDLDELNQQRILDILDSVRVSRNIGIFLITHDLSIAIQRAHKILIIHNGKIQDSIEPIHFDAKELRKLLIDKLLSRE</sequence>
<protein>
    <submittedName>
        <fullName evidence="12">ATP-binding cassette domain-containing protein</fullName>
    </submittedName>
    <submittedName>
        <fullName evidence="11">Nickel ABC transporter permease protein</fullName>
        <ecNumber evidence="11">3.6.3.-</ecNumber>
    </submittedName>
</protein>
<evidence type="ECO:0000256" key="9">
    <source>
        <dbReference type="ARBA" id="ARBA00023136"/>
    </source>
</evidence>
<dbReference type="PANTHER" id="PTHR43297">
    <property type="entry name" value="OLIGOPEPTIDE TRANSPORT ATP-BINDING PROTEIN APPD"/>
    <property type="match status" value="1"/>
</dbReference>
<feature type="domain" description="ABC transporter" evidence="10">
    <location>
        <begin position="3"/>
        <end position="239"/>
    </location>
</feature>
<dbReference type="PROSITE" id="PS50893">
    <property type="entry name" value="ABC_TRANSPORTER_2"/>
    <property type="match status" value="1"/>
</dbReference>
<keyword evidence="8" id="KW-1278">Translocase</keyword>
<keyword evidence="6" id="KW-0547">Nucleotide-binding</keyword>
<accession>A0A099TYE5</accession>
<evidence type="ECO:0000313" key="14">
    <source>
        <dbReference type="Proteomes" id="UP000255139"/>
    </source>
</evidence>
<evidence type="ECO:0000259" key="10">
    <source>
        <dbReference type="PROSITE" id="PS50893"/>
    </source>
</evidence>
<reference evidence="11 14" key="2">
    <citation type="submission" date="2018-06" db="EMBL/GenBank/DDBJ databases">
        <authorList>
            <consortium name="Pathogen Informatics"/>
            <person name="Doyle S."/>
        </authorList>
    </citation>
    <scope>NUCLEOTIDE SEQUENCE [LARGE SCALE GENOMIC DNA]</scope>
    <source>
        <strain evidence="11 14">NCTC12714</strain>
    </source>
</reference>
<proteinExistence type="inferred from homology"/>
<evidence type="ECO:0000256" key="5">
    <source>
        <dbReference type="ARBA" id="ARBA00022519"/>
    </source>
</evidence>
<dbReference type="InterPro" id="IPR003593">
    <property type="entry name" value="AAA+_ATPase"/>
</dbReference>
<dbReference type="EMBL" id="UGJE01000002">
    <property type="protein sequence ID" value="STQ87046.1"/>
    <property type="molecule type" value="Genomic_DNA"/>
</dbReference>
<dbReference type="RefSeq" id="WP_034557011.1">
    <property type="nucleotide sequence ID" value="NZ_FZML01000027.1"/>
</dbReference>
<reference evidence="12 13" key="1">
    <citation type="journal article" date="2014" name="Genome Announc.">
        <title>Draft genome sequences of eight enterohepatic helicobacter species isolated from both laboratory and wild rodents.</title>
        <authorList>
            <person name="Sheh A."/>
            <person name="Shen Z."/>
            <person name="Fox J.G."/>
        </authorList>
    </citation>
    <scope>NUCLEOTIDE SEQUENCE [LARGE SCALE GENOMIC DNA]</scope>
    <source>
        <strain evidence="12 13">ST1</strain>
    </source>
</reference>
<keyword evidence="7 12" id="KW-0067">ATP-binding</keyword>
<dbReference type="OrthoDB" id="9814623at2"/>
<keyword evidence="3" id="KW-0813">Transport</keyword>
<dbReference type="Gene3D" id="3.40.50.300">
    <property type="entry name" value="P-loop containing nucleotide triphosphate hydrolases"/>
    <property type="match status" value="1"/>
</dbReference>
<comment type="subcellular location">
    <subcellularLocation>
        <location evidence="1">Cell inner membrane</location>
        <topology evidence="1">Peripheral membrane protein</topology>
    </subcellularLocation>
</comment>